<dbReference type="AlphaFoldDB" id="A0A1L9VJH5"/>
<sequence>MPGCEPVWHWNKRNGRLERDSKGGIDWWRYNKEVLVPKLIPFAKECMIERPKTSVLEDGAPAHCHHFQAMTYDLFGVQKIMDWPGKLSISSNSPDLNAIEAAWPWLKRRTTSRDAPRDKKTGKQAWIDGWSELPQEHIQRWIERLVRHIQEVIEHEGGNEYKEGTTGHDNRKWKGKRRKGELSRRQDLGDGPLF</sequence>
<dbReference type="Proteomes" id="UP000184300">
    <property type="component" value="Unassembled WGS sequence"/>
</dbReference>
<dbReference type="VEuPathDB" id="FungiDB:ASPGLDRAFT_172555"/>
<dbReference type="GO" id="GO:0003676">
    <property type="term" value="F:nucleic acid binding"/>
    <property type="evidence" value="ECO:0007669"/>
    <property type="project" value="InterPro"/>
</dbReference>
<reference evidence="3" key="1">
    <citation type="journal article" date="2017" name="Genome Biol.">
        <title>Comparative genomics reveals high biological diversity and specific adaptations in the industrially and medically important fungal genus Aspergillus.</title>
        <authorList>
            <person name="de Vries R.P."/>
            <person name="Riley R."/>
            <person name="Wiebenga A."/>
            <person name="Aguilar-Osorio G."/>
            <person name="Amillis S."/>
            <person name="Uchima C.A."/>
            <person name="Anderluh G."/>
            <person name="Asadollahi M."/>
            <person name="Askin M."/>
            <person name="Barry K."/>
            <person name="Battaglia E."/>
            <person name="Bayram O."/>
            <person name="Benocci T."/>
            <person name="Braus-Stromeyer S.A."/>
            <person name="Caldana C."/>
            <person name="Canovas D."/>
            <person name="Cerqueira G.C."/>
            <person name="Chen F."/>
            <person name="Chen W."/>
            <person name="Choi C."/>
            <person name="Clum A."/>
            <person name="Dos Santos R.A."/>
            <person name="Damasio A.R."/>
            <person name="Diallinas G."/>
            <person name="Emri T."/>
            <person name="Fekete E."/>
            <person name="Flipphi M."/>
            <person name="Freyberg S."/>
            <person name="Gallo A."/>
            <person name="Gournas C."/>
            <person name="Habgood R."/>
            <person name="Hainaut M."/>
            <person name="Harispe M.L."/>
            <person name="Henrissat B."/>
            <person name="Hilden K.S."/>
            <person name="Hope R."/>
            <person name="Hossain A."/>
            <person name="Karabika E."/>
            <person name="Karaffa L."/>
            <person name="Karanyi Z."/>
            <person name="Krasevec N."/>
            <person name="Kuo A."/>
            <person name="Kusch H."/>
            <person name="LaButti K."/>
            <person name="Lagendijk E.L."/>
            <person name="Lapidus A."/>
            <person name="Levasseur A."/>
            <person name="Lindquist E."/>
            <person name="Lipzen A."/>
            <person name="Logrieco A.F."/>
            <person name="MacCabe A."/>
            <person name="Maekelae M.R."/>
            <person name="Malavazi I."/>
            <person name="Melin P."/>
            <person name="Meyer V."/>
            <person name="Mielnichuk N."/>
            <person name="Miskei M."/>
            <person name="Molnar A.P."/>
            <person name="Mule G."/>
            <person name="Ngan C.Y."/>
            <person name="Orejas M."/>
            <person name="Orosz E."/>
            <person name="Ouedraogo J.P."/>
            <person name="Overkamp K.M."/>
            <person name="Park H.-S."/>
            <person name="Perrone G."/>
            <person name="Piumi F."/>
            <person name="Punt P.J."/>
            <person name="Ram A.F."/>
            <person name="Ramon A."/>
            <person name="Rauscher S."/>
            <person name="Record E."/>
            <person name="Riano-Pachon D.M."/>
            <person name="Robert V."/>
            <person name="Roehrig J."/>
            <person name="Ruller R."/>
            <person name="Salamov A."/>
            <person name="Salih N.S."/>
            <person name="Samson R.A."/>
            <person name="Sandor E."/>
            <person name="Sanguinetti M."/>
            <person name="Schuetze T."/>
            <person name="Sepcic K."/>
            <person name="Shelest E."/>
            <person name="Sherlock G."/>
            <person name="Sophianopoulou V."/>
            <person name="Squina F.M."/>
            <person name="Sun H."/>
            <person name="Susca A."/>
            <person name="Todd R.B."/>
            <person name="Tsang A."/>
            <person name="Unkles S.E."/>
            <person name="van de Wiele N."/>
            <person name="van Rossen-Uffink D."/>
            <person name="Oliveira J.V."/>
            <person name="Vesth T.C."/>
            <person name="Visser J."/>
            <person name="Yu J.-H."/>
            <person name="Zhou M."/>
            <person name="Andersen M.R."/>
            <person name="Archer D.B."/>
            <person name="Baker S.E."/>
            <person name="Benoit I."/>
            <person name="Brakhage A.A."/>
            <person name="Braus G.H."/>
            <person name="Fischer R."/>
            <person name="Frisvad J.C."/>
            <person name="Goldman G.H."/>
            <person name="Houbraken J."/>
            <person name="Oakley B."/>
            <person name="Pocsi I."/>
            <person name="Scazzocchio C."/>
            <person name="Seiboth B."/>
            <person name="vanKuyk P.A."/>
            <person name="Wortman J."/>
            <person name="Dyer P.S."/>
            <person name="Grigoriev I.V."/>
        </authorList>
    </citation>
    <scope>NUCLEOTIDE SEQUENCE [LARGE SCALE GENOMIC DNA]</scope>
    <source>
        <strain evidence="3">CBS 516.65</strain>
    </source>
</reference>
<proteinExistence type="predicted"/>
<protein>
    <recommendedName>
        <fullName evidence="4">Tc1-like transposase DDE domain-containing protein</fullName>
    </recommendedName>
</protein>
<dbReference type="EMBL" id="KV878898">
    <property type="protein sequence ID" value="OJJ84078.1"/>
    <property type="molecule type" value="Genomic_DNA"/>
</dbReference>
<dbReference type="RefSeq" id="XP_022400776.1">
    <property type="nucleotide sequence ID" value="XM_022542768.1"/>
</dbReference>
<feature type="compositionally biased region" description="Basic and acidic residues" evidence="1">
    <location>
        <begin position="158"/>
        <end position="172"/>
    </location>
</feature>
<dbReference type="STRING" id="1160497.A0A1L9VJH5"/>
<dbReference type="Gene3D" id="3.30.420.10">
    <property type="entry name" value="Ribonuclease H-like superfamily/Ribonuclease H"/>
    <property type="match status" value="1"/>
</dbReference>
<keyword evidence="3" id="KW-1185">Reference proteome</keyword>
<dbReference type="OrthoDB" id="4502264at2759"/>
<dbReference type="GeneID" id="34459029"/>
<name>A0A1L9VJH5_ASPGL</name>
<organism evidence="2 3">
    <name type="scientific">Aspergillus glaucus CBS 516.65</name>
    <dbReference type="NCBI Taxonomy" id="1160497"/>
    <lineage>
        <taxon>Eukaryota</taxon>
        <taxon>Fungi</taxon>
        <taxon>Dikarya</taxon>
        <taxon>Ascomycota</taxon>
        <taxon>Pezizomycotina</taxon>
        <taxon>Eurotiomycetes</taxon>
        <taxon>Eurotiomycetidae</taxon>
        <taxon>Eurotiales</taxon>
        <taxon>Aspergillaceae</taxon>
        <taxon>Aspergillus</taxon>
        <taxon>Aspergillus subgen. Aspergillus</taxon>
    </lineage>
</organism>
<evidence type="ECO:0000313" key="3">
    <source>
        <dbReference type="Proteomes" id="UP000184300"/>
    </source>
</evidence>
<evidence type="ECO:0000313" key="2">
    <source>
        <dbReference type="EMBL" id="OJJ84078.1"/>
    </source>
</evidence>
<evidence type="ECO:0008006" key="4">
    <source>
        <dbReference type="Google" id="ProtNLM"/>
    </source>
</evidence>
<feature type="region of interest" description="Disordered" evidence="1">
    <location>
        <begin position="158"/>
        <end position="194"/>
    </location>
</feature>
<dbReference type="InterPro" id="IPR036397">
    <property type="entry name" value="RNaseH_sf"/>
</dbReference>
<gene>
    <name evidence="2" type="ORF">ASPGLDRAFT_172555</name>
</gene>
<accession>A0A1L9VJH5</accession>
<evidence type="ECO:0000256" key="1">
    <source>
        <dbReference type="SAM" id="MobiDB-lite"/>
    </source>
</evidence>